<gene>
    <name evidence="9" type="ORF">CGOC_LOCUS2379</name>
</gene>
<dbReference type="SMART" id="SM00060">
    <property type="entry name" value="FN3"/>
    <property type="match status" value="1"/>
</dbReference>
<protein>
    <recommendedName>
        <fullName evidence="11">Ig-like domain-containing protein</fullName>
    </recommendedName>
</protein>
<dbReference type="Pfam" id="PF00041">
    <property type="entry name" value="fn3"/>
    <property type="match status" value="1"/>
</dbReference>
<dbReference type="FunFam" id="2.60.40.10:FF:000557">
    <property type="entry name" value="Myosin binding protein Ha"/>
    <property type="match status" value="1"/>
</dbReference>
<feature type="domain" description="Ig-like" evidence="7">
    <location>
        <begin position="103"/>
        <end position="192"/>
    </location>
</feature>
<evidence type="ECO:0000313" key="10">
    <source>
        <dbReference type="Proteomes" id="UP000271889"/>
    </source>
</evidence>
<keyword evidence="3" id="KW-0130">Cell adhesion</keyword>
<reference evidence="9 10" key="1">
    <citation type="submission" date="2018-11" db="EMBL/GenBank/DDBJ databases">
        <authorList>
            <consortium name="Pathogen Informatics"/>
        </authorList>
    </citation>
    <scope>NUCLEOTIDE SEQUENCE [LARGE SCALE GENOMIC DNA]</scope>
</reference>
<dbReference type="AlphaFoldDB" id="A0A3P6SF38"/>
<dbReference type="CDD" id="cd00096">
    <property type="entry name" value="Ig"/>
    <property type="match status" value="1"/>
</dbReference>
<evidence type="ECO:0000313" key="9">
    <source>
        <dbReference type="EMBL" id="VDK52448.1"/>
    </source>
</evidence>
<evidence type="ECO:0000259" key="7">
    <source>
        <dbReference type="PROSITE" id="PS50835"/>
    </source>
</evidence>
<dbReference type="PANTHER" id="PTHR13817:SF166">
    <property type="entry name" value="NEURONAL IGCAM-RELATED"/>
    <property type="match status" value="1"/>
</dbReference>
<keyword evidence="10" id="KW-1185">Reference proteome</keyword>
<sequence length="381" mass="43112">MATRGPAFNSRVRDYRRELFGDGAPLVRQGFLGYRNQDITVRERRRYTDILRELQTGVQPKPNEHVNSLQKAPSLTAIERIKADIEKVAPSATRRNADGTYAPIFVSRLRDVYLKNESFVIFECAVTGSPLPRVEWQFQGSNLENDARYRIEKDQTVCRLTINQPAVYDLGEYTCTATNEYGSDKTTCRLITGEAPSRPGRPDCEITSDTEAFVTWEAPEGPTYLEGITYRLEYRLAGIDDVFSPWVLISDSVDDEAAVVKHLEPLGFYQFRVTARNGFGLGVPSLISRIIQANGRGATKIQLDALRQDFRFNVVALPQKTSTHQLEGISEESEEEVSRTEPHMPGQLLNEDPAKRFQIEHLLFKGRFSVLRLCVDSEKEA</sequence>
<organism evidence="9 10">
    <name type="scientific">Cylicostephanus goldi</name>
    <name type="common">Nematode worm</name>
    <dbReference type="NCBI Taxonomy" id="71465"/>
    <lineage>
        <taxon>Eukaryota</taxon>
        <taxon>Metazoa</taxon>
        <taxon>Ecdysozoa</taxon>
        <taxon>Nematoda</taxon>
        <taxon>Chromadorea</taxon>
        <taxon>Rhabditida</taxon>
        <taxon>Rhabditina</taxon>
        <taxon>Rhabditomorpha</taxon>
        <taxon>Strongyloidea</taxon>
        <taxon>Strongylidae</taxon>
        <taxon>Cylicostephanus</taxon>
    </lineage>
</organism>
<dbReference type="SUPFAM" id="SSF48726">
    <property type="entry name" value="Immunoglobulin"/>
    <property type="match status" value="1"/>
</dbReference>
<dbReference type="PROSITE" id="PS50835">
    <property type="entry name" value="IG_LIKE"/>
    <property type="match status" value="1"/>
</dbReference>
<dbReference type="PROSITE" id="PS50853">
    <property type="entry name" value="FN3"/>
    <property type="match status" value="1"/>
</dbReference>
<keyword evidence="4" id="KW-1015">Disulfide bond</keyword>
<dbReference type="InterPro" id="IPR007110">
    <property type="entry name" value="Ig-like_dom"/>
</dbReference>
<evidence type="ECO:0000256" key="4">
    <source>
        <dbReference type="ARBA" id="ARBA00023157"/>
    </source>
</evidence>
<dbReference type="PANTHER" id="PTHR13817">
    <property type="entry name" value="TITIN"/>
    <property type="match status" value="1"/>
</dbReference>
<dbReference type="Pfam" id="PF07679">
    <property type="entry name" value="I-set"/>
    <property type="match status" value="1"/>
</dbReference>
<keyword evidence="5" id="KW-0514">Muscle protein</keyword>
<evidence type="ECO:0000256" key="5">
    <source>
        <dbReference type="ARBA" id="ARBA00023179"/>
    </source>
</evidence>
<evidence type="ECO:0008006" key="11">
    <source>
        <dbReference type="Google" id="ProtNLM"/>
    </source>
</evidence>
<dbReference type="OrthoDB" id="2570713at2759"/>
<dbReference type="InterPro" id="IPR013098">
    <property type="entry name" value="Ig_I-set"/>
</dbReference>
<accession>A0A3P6SF38</accession>
<feature type="non-terminal residue" evidence="9">
    <location>
        <position position="381"/>
    </location>
</feature>
<dbReference type="GO" id="GO:0007155">
    <property type="term" value="P:cell adhesion"/>
    <property type="evidence" value="ECO:0007669"/>
    <property type="project" value="UniProtKB-KW"/>
</dbReference>
<dbReference type="SMART" id="SM00408">
    <property type="entry name" value="IGc2"/>
    <property type="match status" value="1"/>
</dbReference>
<feature type="region of interest" description="Disordered" evidence="6">
    <location>
        <begin position="325"/>
        <end position="349"/>
    </location>
</feature>
<evidence type="ECO:0000259" key="8">
    <source>
        <dbReference type="PROSITE" id="PS50853"/>
    </source>
</evidence>
<dbReference type="CDD" id="cd00063">
    <property type="entry name" value="FN3"/>
    <property type="match status" value="1"/>
</dbReference>
<keyword evidence="1" id="KW-0787">Thick filament</keyword>
<dbReference type="InterPro" id="IPR036179">
    <property type="entry name" value="Ig-like_dom_sf"/>
</dbReference>
<dbReference type="InterPro" id="IPR050964">
    <property type="entry name" value="Striated_Muscle_Regulatory"/>
</dbReference>
<evidence type="ECO:0000256" key="2">
    <source>
        <dbReference type="ARBA" id="ARBA00022737"/>
    </source>
</evidence>
<dbReference type="InterPro" id="IPR036116">
    <property type="entry name" value="FN3_sf"/>
</dbReference>
<keyword evidence="2" id="KW-0677">Repeat</keyword>
<feature type="domain" description="Fibronectin type-III" evidence="8">
    <location>
        <begin position="198"/>
        <end position="296"/>
    </location>
</feature>
<evidence type="ECO:0000256" key="3">
    <source>
        <dbReference type="ARBA" id="ARBA00022889"/>
    </source>
</evidence>
<evidence type="ECO:0000256" key="1">
    <source>
        <dbReference type="ARBA" id="ARBA00022433"/>
    </source>
</evidence>
<dbReference type="GO" id="GO:0032982">
    <property type="term" value="C:myosin filament"/>
    <property type="evidence" value="ECO:0007669"/>
    <property type="project" value="UniProtKB-KW"/>
</dbReference>
<dbReference type="InterPro" id="IPR013783">
    <property type="entry name" value="Ig-like_fold"/>
</dbReference>
<proteinExistence type="predicted"/>
<dbReference type="Proteomes" id="UP000271889">
    <property type="component" value="Unassembled WGS sequence"/>
</dbReference>
<evidence type="ECO:0000256" key="6">
    <source>
        <dbReference type="SAM" id="MobiDB-lite"/>
    </source>
</evidence>
<dbReference type="InterPro" id="IPR003598">
    <property type="entry name" value="Ig_sub2"/>
</dbReference>
<dbReference type="SUPFAM" id="SSF49265">
    <property type="entry name" value="Fibronectin type III"/>
    <property type="match status" value="1"/>
</dbReference>
<dbReference type="EMBL" id="UYRV01005279">
    <property type="protein sequence ID" value="VDK52448.1"/>
    <property type="molecule type" value="Genomic_DNA"/>
</dbReference>
<dbReference type="InterPro" id="IPR003961">
    <property type="entry name" value="FN3_dom"/>
</dbReference>
<dbReference type="Gene3D" id="2.60.40.10">
    <property type="entry name" value="Immunoglobulins"/>
    <property type="match status" value="2"/>
</dbReference>
<name>A0A3P6SF38_CYLGO</name>